<dbReference type="GO" id="GO:0044874">
    <property type="term" value="P:lipoprotein localization to outer membrane"/>
    <property type="evidence" value="ECO:0007669"/>
    <property type="project" value="UniProtKB-UniRule"/>
</dbReference>
<evidence type="ECO:0000256" key="8">
    <source>
        <dbReference type="ARBA" id="ARBA00023136"/>
    </source>
</evidence>
<accession>A0AAC8VE99</accession>
<evidence type="ECO:0000256" key="3">
    <source>
        <dbReference type="ARBA" id="ARBA00011245"/>
    </source>
</evidence>
<evidence type="ECO:0000256" key="1">
    <source>
        <dbReference type="ARBA" id="ARBA00004459"/>
    </source>
</evidence>
<comment type="function">
    <text evidence="13">Plays a critical role in the incorporation of lipoproteins in the outer membrane after they are released by the LolA protein.</text>
</comment>
<dbReference type="InterPro" id="IPR029046">
    <property type="entry name" value="LolA/LolB/LppX"/>
</dbReference>
<evidence type="ECO:0000313" key="14">
    <source>
        <dbReference type="EMBL" id="ALB02109.1"/>
    </source>
</evidence>
<keyword evidence="15" id="KW-1185">Reference proteome</keyword>
<keyword evidence="11 13" id="KW-0998">Cell outer membrane</keyword>
<comment type="subcellular location">
    <subcellularLocation>
        <location evidence="1">Cell outer membrane</location>
        <topology evidence="1">Lipid-anchor</topology>
    </subcellularLocation>
</comment>
<evidence type="ECO:0000256" key="11">
    <source>
        <dbReference type="ARBA" id="ARBA00023237"/>
    </source>
</evidence>
<keyword evidence="7 13" id="KW-0653">Protein transport</keyword>
<evidence type="ECO:0000256" key="2">
    <source>
        <dbReference type="ARBA" id="ARBA00009696"/>
    </source>
</evidence>
<dbReference type="CDD" id="cd16326">
    <property type="entry name" value="LolB"/>
    <property type="match status" value="1"/>
</dbReference>
<evidence type="ECO:0000256" key="10">
    <source>
        <dbReference type="ARBA" id="ARBA00023186"/>
    </source>
</evidence>
<organism evidence="14 15">
    <name type="scientific">Francisella persica ATCC VR-331</name>
    <dbReference type="NCBI Taxonomy" id="1086726"/>
    <lineage>
        <taxon>Bacteria</taxon>
        <taxon>Pseudomonadati</taxon>
        <taxon>Pseudomonadota</taxon>
        <taxon>Gammaproteobacteria</taxon>
        <taxon>Thiotrichales</taxon>
        <taxon>Francisellaceae</taxon>
        <taxon>Francisella</taxon>
    </lineage>
</organism>
<evidence type="ECO:0000256" key="13">
    <source>
        <dbReference type="HAMAP-Rule" id="MF_00233"/>
    </source>
</evidence>
<keyword evidence="5 13" id="KW-0813">Transport</keyword>
<dbReference type="Pfam" id="PF03550">
    <property type="entry name" value="LolB"/>
    <property type="match status" value="1"/>
</dbReference>
<protein>
    <recommendedName>
        <fullName evidence="4 13">Outer-membrane lipoprotein LolB</fullName>
    </recommendedName>
</protein>
<proteinExistence type="inferred from homology"/>
<keyword evidence="6" id="KW-0732">Signal</keyword>
<dbReference type="Gene3D" id="2.50.20.10">
    <property type="entry name" value="Lipoprotein localisation LolA/LolB/LppX"/>
    <property type="match status" value="1"/>
</dbReference>
<sequence length="222" mass="25246">MKDKLLEKMLNTILNLKIDIKHKFSLSIALVLIILLSSCATTRSNITAITTMIVFDQETIYNNLLNLKKWQANGVIGIIYNNQAESANYIYLQDGNNFSIKLYGPLGIGSVEIKGDTNSVLLENSKGQKLEAKDPKTLMLEQLGWYVPVDGLKYWVKAIAIPNIRQTSKLNQNNLLSKLSQNGWNIAYSNYELVDSKYPLPMKIRMSRDDITLKIFIKSWQI</sequence>
<comment type="subunit">
    <text evidence="3 13">Monomer.</text>
</comment>
<dbReference type="KEGG" id="fper:ACH24_05770"/>
<evidence type="ECO:0000256" key="5">
    <source>
        <dbReference type="ARBA" id="ARBA00022448"/>
    </source>
</evidence>
<evidence type="ECO:0000256" key="12">
    <source>
        <dbReference type="ARBA" id="ARBA00023288"/>
    </source>
</evidence>
<reference evidence="14 15" key="1">
    <citation type="journal article" date="2016" name="Int. J. Syst. Evol. Microbiol.">
        <title>Reclassification of Wolbachia persica as Francisella persica comb. nov. and emended description of the family Francisellaceae.</title>
        <authorList>
            <person name="Larson M.A."/>
            <person name="Nalbantoglu U."/>
            <person name="Sayood K."/>
            <person name="Zentz E.B."/>
            <person name="Cer R.Z."/>
            <person name="Iwen P.C."/>
            <person name="Francesconi S.C."/>
            <person name="Bishop-Lilly K.A."/>
            <person name="Mokashi V.P."/>
            <person name="Sjostedt A."/>
            <person name="Hinrichs S.H."/>
        </authorList>
    </citation>
    <scope>NUCLEOTIDE SEQUENCE [LARGE SCALE GENOMIC DNA]</scope>
    <source>
        <strain evidence="14 15">FSC845</strain>
    </source>
</reference>
<dbReference type="AlphaFoldDB" id="A0AAC8VE99"/>
<keyword evidence="8 13" id="KW-0472">Membrane</keyword>
<dbReference type="EMBL" id="CP012505">
    <property type="protein sequence ID" value="ALB02109.1"/>
    <property type="molecule type" value="Genomic_DNA"/>
</dbReference>
<name>A0AAC8VE99_9GAMM</name>
<comment type="similarity">
    <text evidence="2 13">Belongs to the LolB family.</text>
</comment>
<evidence type="ECO:0000313" key="15">
    <source>
        <dbReference type="Proteomes" id="UP000242800"/>
    </source>
</evidence>
<dbReference type="HAMAP" id="MF_00233">
    <property type="entry name" value="LolB"/>
    <property type="match status" value="1"/>
</dbReference>
<dbReference type="NCBIfam" id="TIGR00548">
    <property type="entry name" value="lolB"/>
    <property type="match status" value="1"/>
</dbReference>
<dbReference type="GO" id="GO:0015031">
    <property type="term" value="P:protein transport"/>
    <property type="evidence" value="ECO:0007669"/>
    <property type="project" value="UniProtKB-KW"/>
</dbReference>
<keyword evidence="10 13" id="KW-0143">Chaperone</keyword>
<gene>
    <name evidence="13" type="primary">lolB</name>
    <name evidence="14" type="ORF">ACH24_05770</name>
</gene>
<dbReference type="Proteomes" id="UP000242800">
    <property type="component" value="Chromosome"/>
</dbReference>
<dbReference type="InterPro" id="IPR004565">
    <property type="entry name" value="OM_lipoprot_LolB"/>
</dbReference>
<dbReference type="GO" id="GO:0009279">
    <property type="term" value="C:cell outer membrane"/>
    <property type="evidence" value="ECO:0007669"/>
    <property type="project" value="UniProtKB-SubCell"/>
</dbReference>
<keyword evidence="9" id="KW-0564">Palmitate</keyword>
<evidence type="ECO:0000256" key="6">
    <source>
        <dbReference type="ARBA" id="ARBA00022729"/>
    </source>
</evidence>
<evidence type="ECO:0000256" key="4">
    <source>
        <dbReference type="ARBA" id="ARBA00016202"/>
    </source>
</evidence>
<evidence type="ECO:0000256" key="9">
    <source>
        <dbReference type="ARBA" id="ARBA00023139"/>
    </source>
</evidence>
<evidence type="ECO:0000256" key="7">
    <source>
        <dbReference type="ARBA" id="ARBA00022927"/>
    </source>
</evidence>
<keyword evidence="12" id="KW-0449">Lipoprotein</keyword>
<dbReference type="SUPFAM" id="SSF89392">
    <property type="entry name" value="Prokaryotic lipoproteins and lipoprotein localization factors"/>
    <property type="match status" value="1"/>
</dbReference>